<dbReference type="AlphaFoldDB" id="A0A229FVQ1"/>
<dbReference type="InterPro" id="IPR058548">
    <property type="entry name" value="MlaB-like_STAS"/>
</dbReference>
<evidence type="ECO:0000313" key="2">
    <source>
        <dbReference type="EMBL" id="OXL16003.1"/>
    </source>
</evidence>
<accession>A0A229FVQ1</accession>
<evidence type="ECO:0000313" key="3">
    <source>
        <dbReference type="Proteomes" id="UP000215188"/>
    </source>
</evidence>
<dbReference type="InterPro" id="IPR036513">
    <property type="entry name" value="STAS_dom_sf"/>
</dbReference>
<name>A0A229FVQ1_9BURK</name>
<keyword evidence="3" id="KW-1185">Reference proteome</keyword>
<dbReference type="PROSITE" id="PS50801">
    <property type="entry name" value="STAS"/>
    <property type="match status" value="1"/>
</dbReference>
<dbReference type="Gene3D" id="3.30.750.24">
    <property type="entry name" value="STAS domain"/>
    <property type="match status" value="1"/>
</dbReference>
<dbReference type="RefSeq" id="WP_089515031.1">
    <property type="nucleotide sequence ID" value="NZ_NJGG01000001.1"/>
</dbReference>
<proteinExistence type="predicted"/>
<dbReference type="EMBL" id="NJGG01000001">
    <property type="protein sequence ID" value="OXL16003.1"/>
    <property type="molecule type" value="Genomic_DNA"/>
</dbReference>
<dbReference type="CDD" id="cd07043">
    <property type="entry name" value="STAS_anti-anti-sigma_factors"/>
    <property type="match status" value="1"/>
</dbReference>
<comment type="caution">
    <text evidence="2">The sequence shown here is derived from an EMBL/GenBank/DDBJ whole genome shotgun (WGS) entry which is preliminary data.</text>
</comment>
<dbReference type="InterPro" id="IPR002645">
    <property type="entry name" value="STAS_dom"/>
</dbReference>
<dbReference type="SUPFAM" id="SSF52091">
    <property type="entry name" value="SpoIIaa-like"/>
    <property type="match status" value="1"/>
</dbReference>
<gene>
    <name evidence="2" type="ORF">AOC33_02630</name>
</gene>
<dbReference type="Pfam" id="PF13466">
    <property type="entry name" value="STAS_2"/>
    <property type="match status" value="1"/>
</dbReference>
<feature type="domain" description="STAS" evidence="1">
    <location>
        <begin position="1"/>
        <end position="92"/>
    </location>
</feature>
<dbReference type="OrthoDB" id="9156744at2"/>
<protein>
    <recommendedName>
        <fullName evidence="1">STAS domain-containing protein</fullName>
    </recommendedName>
</protein>
<evidence type="ECO:0000259" key="1">
    <source>
        <dbReference type="PROSITE" id="PS50801"/>
    </source>
</evidence>
<organism evidence="2 3">
    <name type="scientific">Polynucleobacter cosmopolitanus</name>
    <dbReference type="NCBI Taxonomy" id="351345"/>
    <lineage>
        <taxon>Bacteria</taxon>
        <taxon>Pseudomonadati</taxon>
        <taxon>Pseudomonadota</taxon>
        <taxon>Betaproteobacteria</taxon>
        <taxon>Burkholderiales</taxon>
        <taxon>Burkholderiaceae</taxon>
        <taxon>Polynucleobacter</taxon>
    </lineage>
</organism>
<reference evidence="2 3" key="1">
    <citation type="submission" date="2017-06" db="EMBL/GenBank/DDBJ databases">
        <title>Reclassification of a Polynucleobacter cosmopolitanus strain isolated from tropical Lake Victoria as Polynucleobacter victoriensis comb. nov.</title>
        <authorList>
            <person name="Hahn M.W."/>
        </authorList>
    </citation>
    <scope>NUCLEOTIDE SEQUENCE [LARGE SCALE GENOMIC DNA]</scope>
    <source>
        <strain evidence="2 3">MWH-MoIso2</strain>
    </source>
</reference>
<sequence>MTASFKFPAKIDHANVESVLANGLGMMKTLAQGSLMVIDCKDLQSFDSSALSMILSMKRQAKEQSIKVHLDAIPEKLASLATVYGLSDVVLV</sequence>
<dbReference type="Proteomes" id="UP000215188">
    <property type="component" value="Unassembled WGS sequence"/>
</dbReference>